<dbReference type="GO" id="GO:0044205">
    <property type="term" value="P:'de novo' UMP biosynthetic process"/>
    <property type="evidence" value="ECO:0007669"/>
    <property type="project" value="UniProtKB-UniPathway"/>
</dbReference>
<gene>
    <name evidence="35" type="ORF">ONB1V03_LOCUS842</name>
</gene>
<keyword evidence="14 32" id="KW-0547">Nucleotide-binding</keyword>
<dbReference type="InterPro" id="IPR024403">
    <property type="entry name" value="DHOase_cat"/>
</dbReference>
<evidence type="ECO:0000256" key="14">
    <source>
        <dbReference type="ARBA" id="ARBA00022741"/>
    </source>
</evidence>
<dbReference type="InterPro" id="IPR011761">
    <property type="entry name" value="ATP-grasp"/>
</dbReference>
<keyword evidence="10" id="KW-0028">Amino-acid biosynthesis</keyword>
<dbReference type="PRINTS" id="PR00100">
    <property type="entry name" value="AOTCASE"/>
</dbReference>
<dbReference type="InterPro" id="IPR036901">
    <property type="entry name" value="Asp/Orn_carbamoylTrfase_sf"/>
</dbReference>
<evidence type="ECO:0000256" key="17">
    <source>
        <dbReference type="ARBA" id="ARBA00022840"/>
    </source>
</evidence>
<dbReference type="PROSITE" id="PS00482">
    <property type="entry name" value="DIHYDROOROTASE_1"/>
    <property type="match status" value="1"/>
</dbReference>
<dbReference type="FunFam" id="3.30.1490.20:FF:000001">
    <property type="entry name" value="Carbamoyl-phosphate synthase large chain"/>
    <property type="match status" value="1"/>
</dbReference>
<evidence type="ECO:0000256" key="29">
    <source>
        <dbReference type="ARBA" id="ARBA00048816"/>
    </source>
</evidence>
<dbReference type="InterPro" id="IPR036914">
    <property type="entry name" value="MGS-like_dom_sf"/>
</dbReference>
<dbReference type="UniPathway" id="UPA00070">
    <property type="reaction ID" value="UER00115"/>
</dbReference>
<dbReference type="PROSITE" id="PS50975">
    <property type="entry name" value="ATP_GRASP"/>
    <property type="match status" value="2"/>
</dbReference>
<evidence type="ECO:0000256" key="8">
    <source>
        <dbReference type="ARBA" id="ARBA00022571"/>
    </source>
</evidence>
<evidence type="ECO:0000256" key="25">
    <source>
        <dbReference type="ARBA" id="ARBA00043984"/>
    </source>
</evidence>
<evidence type="ECO:0000256" key="23">
    <source>
        <dbReference type="ARBA" id="ARBA00043968"/>
    </source>
</evidence>
<keyword evidence="19" id="KW-0315">Glutamine amidotransferase</keyword>
<dbReference type="SUPFAM" id="SSF56059">
    <property type="entry name" value="Glutathione synthetase ATP-binding domain-like"/>
    <property type="match status" value="2"/>
</dbReference>
<dbReference type="EMBL" id="OC914917">
    <property type="protein sequence ID" value="CAD7637490.1"/>
    <property type="molecule type" value="Genomic_DNA"/>
</dbReference>
<keyword evidence="13" id="KW-0677">Repeat</keyword>
<dbReference type="Gene3D" id="3.20.20.140">
    <property type="entry name" value="Metal-dependent hydrolases"/>
    <property type="match status" value="1"/>
</dbReference>
<dbReference type="PROSITE" id="PS00867">
    <property type="entry name" value="CPSASE_2"/>
    <property type="match status" value="2"/>
</dbReference>
<feature type="domain" description="MGS-like" evidence="34">
    <location>
        <begin position="1327"/>
        <end position="1477"/>
    </location>
</feature>
<dbReference type="FunFam" id="3.50.30.20:FF:000002">
    <property type="entry name" value="Carbamoyl-phosphate synthase 1, mitochondrial"/>
    <property type="match status" value="1"/>
</dbReference>
<dbReference type="SUPFAM" id="SSF52021">
    <property type="entry name" value="Carbamoyl phosphate synthetase, small subunit N-terminal domain"/>
    <property type="match status" value="1"/>
</dbReference>
<dbReference type="Pfam" id="PF00185">
    <property type="entry name" value="OTCace"/>
    <property type="match status" value="1"/>
</dbReference>
<dbReference type="SUPFAM" id="SSF48108">
    <property type="entry name" value="Carbamoyl phosphate synthetase, large subunit connection domain"/>
    <property type="match status" value="1"/>
</dbReference>
<evidence type="ECO:0000256" key="6">
    <source>
        <dbReference type="ARBA" id="ARBA00004880"/>
    </source>
</evidence>
<accession>A0A7R9Q9I5</accession>
<dbReference type="InterPro" id="IPR013815">
    <property type="entry name" value="ATP_grasp_subdomain_1"/>
</dbReference>
<dbReference type="PRINTS" id="PR00101">
    <property type="entry name" value="ATCASE"/>
</dbReference>
<dbReference type="SUPFAM" id="SSF52335">
    <property type="entry name" value="Methylglyoxal synthase-like"/>
    <property type="match status" value="1"/>
</dbReference>
<dbReference type="HAMAP" id="MF_00001">
    <property type="entry name" value="Asp_carb_tr"/>
    <property type="match status" value="1"/>
</dbReference>
<dbReference type="FunFam" id="3.40.50.20:FF:000002">
    <property type="entry name" value="Carbamoyl-phosphate synthase large chain"/>
    <property type="match status" value="1"/>
</dbReference>
<dbReference type="SUPFAM" id="SSF51556">
    <property type="entry name" value="Metallo-dependent hydrolases"/>
    <property type="match status" value="1"/>
</dbReference>
<evidence type="ECO:0000259" key="34">
    <source>
        <dbReference type="PROSITE" id="PS51855"/>
    </source>
</evidence>
<dbReference type="GO" id="GO:0016597">
    <property type="term" value="F:amino acid binding"/>
    <property type="evidence" value="ECO:0007669"/>
    <property type="project" value="InterPro"/>
</dbReference>
<dbReference type="InterPro" id="IPR002474">
    <property type="entry name" value="CarbamoylP_synth_ssu_N"/>
</dbReference>
<dbReference type="SMART" id="SM00851">
    <property type="entry name" value="MGS"/>
    <property type="match status" value="1"/>
</dbReference>
<evidence type="ECO:0000256" key="19">
    <source>
        <dbReference type="ARBA" id="ARBA00022962"/>
    </source>
</evidence>
<dbReference type="NCBIfam" id="TIGR00670">
    <property type="entry name" value="asp_carb_tr"/>
    <property type="match status" value="1"/>
</dbReference>
<dbReference type="FunFam" id="3.40.50.1380:FF:000005">
    <property type="entry name" value="CAD protein-like isoform X1"/>
    <property type="match status" value="1"/>
</dbReference>
<keyword evidence="21" id="KW-0464">Manganese</keyword>
<dbReference type="Pfam" id="PF12890">
    <property type="entry name" value="DHOase"/>
    <property type="match status" value="1"/>
</dbReference>
<evidence type="ECO:0000256" key="11">
    <source>
        <dbReference type="ARBA" id="ARBA00022679"/>
    </source>
</evidence>
<evidence type="ECO:0000313" key="36">
    <source>
        <dbReference type="Proteomes" id="UP000728032"/>
    </source>
</evidence>
<feature type="domain" description="ATP-grasp" evidence="33">
    <location>
        <begin position="526"/>
        <end position="718"/>
    </location>
</feature>
<dbReference type="InterPro" id="IPR006132">
    <property type="entry name" value="Asp/Orn_carbamoyltranf_P-bd"/>
</dbReference>
<dbReference type="InterPro" id="IPR002195">
    <property type="entry name" value="Dihydroorotase_CS"/>
</dbReference>
<keyword evidence="36" id="KW-1185">Reference proteome</keyword>
<dbReference type="FunFam" id="3.30.470.20:FF:000001">
    <property type="entry name" value="Carbamoyl-phosphate synthase large chain"/>
    <property type="match status" value="1"/>
</dbReference>
<comment type="similarity">
    <text evidence="26">In the 2nd section; belongs to the CarB family.</text>
</comment>
<dbReference type="CDD" id="cd01423">
    <property type="entry name" value="MGS_CPS_I_III"/>
    <property type="match status" value="1"/>
</dbReference>
<dbReference type="FunFam" id="3.40.50.1370:FF:000005">
    <property type="entry name" value="CAD protein-like isoform X1"/>
    <property type="match status" value="1"/>
</dbReference>
<evidence type="ECO:0000256" key="12">
    <source>
        <dbReference type="ARBA" id="ARBA00022723"/>
    </source>
</evidence>
<comment type="similarity">
    <text evidence="7">Belongs to the CarB family.</text>
</comment>
<dbReference type="InterPro" id="IPR029062">
    <property type="entry name" value="Class_I_gatase-like"/>
</dbReference>
<evidence type="ECO:0000256" key="2">
    <source>
        <dbReference type="ARBA" id="ARBA00001947"/>
    </source>
</evidence>
<dbReference type="FunFam" id="3.20.20.140:FF:000036">
    <property type="entry name" value="Carbamoyl-phosphate synthase large chain"/>
    <property type="match status" value="1"/>
</dbReference>
<evidence type="ECO:0000256" key="3">
    <source>
        <dbReference type="ARBA" id="ARBA00004730"/>
    </source>
</evidence>
<dbReference type="PRINTS" id="PR00098">
    <property type="entry name" value="CPSASE"/>
</dbReference>
<sequence length="2236" mass="249501">MNAFLILKDGPTFRGLHFGYDKSIAGEIVFQTGMVGYVESLTDPSYHRQILVLTYPLIGNYGVSDVGDTDELGLPKWFESYKIWPIGLIVGELSMDYSHWNAKQSLDQYLKDNSVPGIQGIDTRELTKYLRNKGSCLAKIVIKDIEIQKSLSFNDPNLDNLVEEVSTKETKVYNEKGFPRILAIDCGIKYNQIRCLAARGARVEVVRWDYPFAKHTNNFDAIFLSNGPGDPNKCISTVENIKQIIDRKDVLCPVFGICLGHQLLARAAGASTYKMPYGNRGHNQPALFLDTINCCITSQNHGFAVDVNSFPKNEWIPLFTNANDKSNEGIAHKCKPYFSVQFHPEHTAGPEDMEFLFDIFLDIIKSHLKGNNETSVANRISKCFQTNISFPVEEKFMKNPNKVLILGSGGLSIGQAGEFDYSGSQAIKALKEQKVQTVLINPNIATVQTTPGLADKVYFLPITSDYVQEVIRCERPDSILLMFGGQTALNCGIELEKSGVLSEYNVEVLGTPISSIIDSEDREKFSQKVAEVGGEVAPSRAAYSVEEALVFAKELGYPILVRSAYALGGFGSGFANTPEELKKIVNQALVNSTQVLLDKSLKGWKEVEYEVLRDAYDNCITVCNMENVDPLGIHTGESIVVAPSQTLTNHEYNKLRTMAIKVVRHLGVIGECNIQYALSPVSEKFYIIEVNARLSRSSALASKATGYPLAYIAAKVALNIPLSQLINSVTTETTACFEPALDYCVVKIPRWDLGKFTGVSHQIGSSMKSIGETMAIGRTFEEAFQKALRNVDESVNGFDPYLKKHSKEELESPTDKRIFALAAALNDNWTVKELYDMTKIDFWFLYKFKRIIDQLKELEKYDLETKPLTPEILLNAKRLGFSDKFIAQCIGSSDLMVRKLRLENNITPYVKRVDTVAAEWPATTNYLYLTYNACANDIDLNSGGVMVLGSGVYRIGSSVEFDCCAVGCVQELKKMNKTTIMVNCNPETVSTDYDMCDKLYFEEISFETVMEIYNIEAPEGIILSMGGQLPNNIAMDLFRQNVRILGTSPESIDNAENRFKFSRILDNIKIRQPVWENITDIERAKKFCLKNGYPCIVRPSYVLSGAAMNVANSAKNLENYLKEATAVCKEHPVVISKFINDAKEIDVDAVAQEGSLVCMAVSEHVENAGVHSGDATLMTPPQDLTDITLANIRKICEAIGKELLVNGPYNMQLIAKDDDLQVIECNLRISRSFPFVSKTLDCDLVALATRVIMGVTVTPIDPYPGKESRTGFYSSTRVGVKVPQFSFSRLSGADVTLGVEMASTGEVACFGENRWEAYLKAMLSTGFRIPIKKRALLSIGQHRQKVELLPSIRTLAKMGFRLFGSLGTADFYNGEGIDVEAVEWPFDDEDKVCRFKDIAQYLSTKEFDLVINLPMRSTGARRVSTIGYYARRFAVDYSVPLISDVKCTKLLVEALRLIDGKPAVKTHIDCLTARKIIRLPGLIDIHVHLREPGDSHKEDWQSGTGAALAGGFTLIGVMPNTKPPITNSDNYGLVSKLATAGAKCDYALYLAATADNSKIVSKMAQNNRVLSLKMYLNNTFGDLCLPDMTDWMKHLQNWPKNIPICVHAERQTTAAIISLAHLYDQPIHICHVAREEEILVIKAAKEKGMKVTCEVSPHHLFLSEENIESIGGLQRSTVKPSLVSLKDQKALWDNMDVIDVFASDHAPHLVSEKDGSDSPPGFPGLETTLPLLLTAVKENRLTINDLIKRMYLNPKRIFNIPDQKNTYIEVDLDEEWVIPEAMPFSKARWTPFNGKKVFGRVRRVVLRNEVVFVDGRVLVSAGFGRNIFHTELSSAQTSTENTIGFDLLDSNISEEKTLEGNDRRIQQTTELYSEMFKELGIPSQSQLKPLSVVLSSPSTIKLTAALSPVPISSGHHSLYGQHILSVEDFNREQLHELFNLAHKMRLCVVNDRPLERDNNQIIHLNDILKGKVMASIFYEVSTRTSCSFAAAMQRLGGSVIYLNEEFSSVKKGESLEDSVYVLSNYSDVVVLRHPEKGAVYRVANSRKWTKSIINAGDGVGEHPTQALLDVFTIREVIGTVNNLVITLVGDLANGRTVHSLARLLTHYSNISLQFVSPVQLRMPQEVKEYLRKRGIGFQEMTSLVEALPDTDVLYMTRIQKERFVSEQEYRACCDHYIVTPQLMTKAKPKMIVMHPLPRVNEIQPDFDSDKRAAYFTQAENGMYVRMALLAKIFGKC</sequence>
<dbReference type="OrthoDB" id="6494631at2759"/>
<keyword evidence="18" id="KW-0460">Magnesium</keyword>
<dbReference type="Gene3D" id="3.40.50.1380">
    <property type="entry name" value="Methylglyoxal synthase-like domain"/>
    <property type="match status" value="1"/>
</dbReference>
<comment type="similarity">
    <text evidence="25">In the N-terminal section; belongs to the CarA family.</text>
</comment>
<comment type="similarity">
    <text evidence="24">In the C-terminal section; belongs to the aspartate/ornithine carbamoyltransferase superfamily. ATCase family.</text>
</comment>
<dbReference type="PROSITE" id="PS51855">
    <property type="entry name" value="MGS"/>
    <property type="match status" value="1"/>
</dbReference>
<dbReference type="Gene3D" id="3.30.1490.20">
    <property type="entry name" value="ATP-grasp fold, A domain"/>
    <property type="match status" value="1"/>
</dbReference>
<evidence type="ECO:0000256" key="22">
    <source>
        <dbReference type="ARBA" id="ARBA00023268"/>
    </source>
</evidence>
<dbReference type="GO" id="GO:0004151">
    <property type="term" value="F:dihydroorotase activity"/>
    <property type="evidence" value="ECO:0007669"/>
    <property type="project" value="UniProtKB-EC"/>
</dbReference>
<evidence type="ECO:0000256" key="21">
    <source>
        <dbReference type="ARBA" id="ARBA00023211"/>
    </source>
</evidence>
<dbReference type="SUPFAM" id="SSF51338">
    <property type="entry name" value="Composite domain of metallo-dependent hydrolases"/>
    <property type="match status" value="1"/>
</dbReference>
<reference evidence="35" key="1">
    <citation type="submission" date="2020-11" db="EMBL/GenBank/DDBJ databases">
        <authorList>
            <person name="Tran Van P."/>
        </authorList>
    </citation>
    <scope>NUCLEOTIDE SEQUENCE</scope>
</reference>
<dbReference type="SMART" id="SM01097">
    <property type="entry name" value="CPSase_sm_chain"/>
    <property type="match status" value="1"/>
</dbReference>
<keyword evidence="9" id="KW-0436">Ligase</keyword>
<comment type="cofactor">
    <cofactor evidence="2">
        <name>Zn(2+)</name>
        <dbReference type="ChEBI" id="CHEBI:29105"/>
    </cofactor>
</comment>
<evidence type="ECO:0000256" key="15">
    <source>
        <dbReference type="ARBA" id="ARBA00022801"/>
    </source>
</evidence>
<keyword evidence="20" id="KW-0665">Pyrimidine biosynthesis</keyword>
<dbReference type="Gene3D" id="3.30.470.20">
    <property type="entry name" value="ATP-grasp fold, B domain"/>
    <property type="match status" value="2"/>
</dbReference>
<dbReference type="GO" id="GO:0005951">
    <property type="term" value="C:carbamoyl-phosphate synthase complex"/>
    <property type="evidence" value="ECO:0007669"/>
    <property type="project" value="TreeGrafter"/>
</dbReference>
<comment type="pathway">
    <text evidence="3">Amino-acid biosynthesis; L-arginine biosynthesis.</text>
</comment>
<comment type="catalytic activity">
    <reaction evidence="31">
        <text>L-glutamine + H2O = L-glutamate + NH4(+)</text>
        <dbReference type="Rhea" id="RHEA:15889"/>
        <dbReference type="ChEBI" id="CHEBI:15377"/>
        <dbReference type="ChEBI" id="CHEBI:28938"/>
        <dbReference type="ChEBI" id="CHEBI:29985"/>
        <dbReference type="ChEBI" id="CHEBI:58359"/>
        <dbReference type="EC" id="3.5.1.2"/>
    </reaction>
</comment>
<dbReference type="SUPFAM" id="SSF53671">
    <property type="entry name" value="Aspartate/ornithine carbamoyltransferase"/>
    <property type="match status" value="1"/>
</dbReference>
<dbReference type="Gene3D" id="3.40.50.1370">
    <property type="entry name" value="Aspartate/ornithine carbamoyltransferase"/>
    <property type="match status" value="2"/>
</dbReference>
<comment type="catalytic activity">
    <reaction evidence="27">
        <text>hydrogencarbonate + NH4(+) + 2 ATP = carbamoyl phosphate + 2 ADP + phosphate + 2 H(+)</text>
        <dbReference type="Rhea" id="RHEA:18029"/>
        <dbReference type="ChEBI" id="CHEBI:15378"/>
        <dbReference type="ChEBI" id="CHEBI:17544"/>
        <dbReference type="ChEBI" id="CHEBI:28938"/>
        <dbReference type="ChEBI" id="CHEBI:30616"/>
        <dbReference type="ChEBI" id="CHEBI:43474"/>
        <dbReference type="ChEBI" id="CHEBI:58228"/>
        <dbReference type="ChEBI" id="CHEBI:456216"/>
        <dbReference type="EC" id="6.3.4.16"/>
    </reaction>
</comment>
<keyword evidence="17 32" id="KW-0067">ATP-binding</keyword>
<dbReference type="Pfam" id="PF00117">
    <property type="entry name" value="GATase"/>
    <property type="match status" value="1"/>
</dbReference>
<dbReference type="CDD" id="cd01316">
    <property type="entry name" value="CAD_DHOase"/>
    <property type="match status" value="1"/>
</dbReference>
<dbReference type="PANTHER" id="PTHR11405">
    <property type="entry name" value="CARBAMOYLTRANSFERASE FAMILY MEMBER"/>
    <property type="match status" value="1"/>
</dbReference>
<dbReference type="NCBIfam" id="TIGR01368">
    <property type="entry name" value="CPSaseIIsmall"/>
    <property type="match status" value="1"/>
</dbReference>
<evidence type="ECO:0000256" key="7">
    <source>
        <dbReference type="ARBA" id="ARBA00009799"/>
    </source>
</evidence>
<dbReference type="Gene3D" id="3.40.50.20">
    <property type="match status" value="2"/>
</dbReference>
<evidence type="ECO:0000256" key="20">
    <source>
        <dbReference type="ARBA" id="ARBA00022975"/>
    </source>
</evidence>
<comment type="pathway">
    <text evidence="4">Pyrimidine metabolism; UMP biosynthesis via de novo pathway; (S)-dihydroorotate from bicarbonate: step 1/3.</text>
</comment>
<keyword evidence="11" id="KW-0808">Transferase</keyword>
<dbReference type="GO" id="GO:0004359">
    <property type="term" value="F:glutaminase activity"/>
    <property type="evidence" value="ECO:0007669"/>
    <property type="project" value="UniProtKB-EC"/>
</dbReference>
<dbReference type="EMBL" id="CAJPVJ010000092">
    <property type="protein sequence ID" value="CAG2160666.1"/>
    <property type="molecule type" value="Genomic_DNA"/>
</dbReference>
<dbReference type="InterPro" id="IPR017926">
    <property type="entry name" value="GATASE"/>
</dbReference>
<comment type="similarity">
    <text evidence="23">In the 3rd section; belongs to the metallo-dependent hydrolases superfamily. DHOase family. CAD subfamily.</text>
</comment>
<evidence type="ECO:0000256" key="24">
    <source>
        <dbReference type="ARBA" id="ARBA00043979"/>
    </source>
</evidence>
<dbReference type="PRINTS" id="PR00099">
    <property type="entry name" value="CPSGATASE"/>
</dbReference>
<dbReference type="GO" id="GO:0004070">
    <property type="term" value="F:aspartate carbamoyltransferase activity"/>
    <property type="evidence" value="ECO:0007669"/>
    <property type="project" value="UniProtKB-EC"/>
</dbReference>
<dbReference type="Pfam" id="PF02787">
    <property type="entry name" value="CPSase_L_D3"/>
    <property type="match status" value="1"/>
</dbReference>
<dbReference type="GO" id="GO:0046872">
    <property type="term" value="F:metal ion binding"/>
    <property type="evidence" value="ECO:0007669"/>
    <property type="project" value="UniProtKB-KW"/>
</dbReference>
<dbReference type="GO" id="GO:0006541">
    <property type="term" value="P:glutamine metabolic process"/>
    <property type="evidence" value="ECO:0007669"/>
    <property type="project" value="InterPro"/>
</dbReference>
<evidence type="ECO:0000256" key="9">
    <source>
        <dbReference type="ARBA" id="ARBA00022598"/>
    </source>
</evidence>
<evidence type="ECO:0000256" key="16">
    <source>
        <dbReference type="ARBA" id="ARBA00022833"/>
    </source>
</evidence>
<dbReference type="HAMAP" id="MF_01209">
    <property type="entry name" value="CPSase_S_chain"/>
    <property type="match status" value="1"/>
</dbReference>
<dbReference type="InterPro" id="IPR005483">
    <property type="entry name" value="CPSase_dom"/>
</dbReference>
<dbReference type="GO" id="GO:0006526">
    <property type="term" value="P:L-arginine biosynthetic process"/>
    <property type="evidence" value="ECO:0007669"/>
    <property type="project" value="UniProtKB-KW"/>
</dbReference>
<evidence type="ECO:0000256" key="5">
    <source>
        <dbReference type="ARBA" id="ARBA00004852"/>
    </source>
</evidence>
<keyword evidence="22" id="KW-0511">Multifunctional enzyme</keyword>
<evidence type="ECO:0000256" key="30">
    <source>
        <dbReference type="ARBA" id="ARBA00048859"/>
    </source>
</evidence>
<evidence type="ECO:0000256" key="10">
    <source>
        <dbReference type="ARBA" id="ARBA00022605"/>
    </source>
</evidence>
<dbReference type="InterPro" id="IPR036897">
    <property type="entry name" value="CarbamoylP_synth_lsu_oligo_sf"/>
</dbReference>
<dbReference type="GO" id="GO:0005524">
    <property type="term" value="F:ATP binding"/>
    <property type="evidence" value="ECO:0007669"/>
    <property type="project" value="UniProtKB-UniRule"/>
</dbReference>
<evidence type="ECO:0000256" key="27">
    <source>
        <dbReference type="ARBA" id="ARBA00047359"/>
    </source>
</evidence>
<dbReference type="InterPro" id="IPR006275">
    <property type="entry name" value="CPSase_lsu"/>
</dbReference>
<feature type="domain" description="ATP-grasp" evidence="33">
    <location>
        <begin position="1062"/>
        <end position="1253"/>
    </location>
</feature>
<keyword evidence="8" id="KW-0055">Arginine biosynthesis</keyword>
<comment type="catalytic activity">
    <reaction evidence="28">
        <text>(S)-dihydroorotate + H2O = N-carbamoyl-L-aspartate + H(+)</text>
        <dbReference type="Rhea" id="RHEA:24296"/>
        <dbReference type="ChEBI" id="CHEBI:15377"/>
        <dbReference type="ChEBI" id="CHEBI:15378"/>
        <dbReference type="ChEBI" id="CHEBI:30864"/>
        <dbReference type="ChEBI" id="CHEBI:32814"/>
        <dbReference type="EC" id="3.5.2.3"/>
    </reaction>
</comment>
<dbReference type="PROSITE" id="PS00097">
    <property type="entry name" value="CARBAMOYLTRANSFERASE"/>
    <property type="match status" value="1"/>
</dbReference>
<dbReference type="FunFam" id="3.30.470.20:FF:000004">
    <property type="entry name" value="Carbamoyl-phosphate synthase (glutamine-hydrolyzing)"/>
    <property type="match status" value="1"/>
</dbReference>
<dbReference type="PROSITE" id="PS00483">
    <property type="entry name" value="DIHYDROOROTASE_2"/>
    <property type="match status" value="1"/>
</dbReference>
<dbReference type="Proteomes" id="UP000728032">
    <property type="component" value="Unassembled WGS sequence"/>
</dbReference>
<evidence type="ECO:0008006" key="37">
    <source>
        <dbReference type="Google" id="ProtNLM"/>
    </source>
</evidence>
<dbReference type="Pfam" id="PF02786">
    <property type="entry name" value="CPSase_L_D2"/>
    <property type="match status" value="2"/>
</dbReference>
<dbReference type="NCBIfam" id="NF009475">
    <property type="entry name" value="PRK12838.1"/>
    <property type="match status" value="1"/>
</dbReference>
<dbReference type="InterPro" id="IPR005479">
    <property type="entry name" value="CPAse_ATP-bd"/>
</dbReference>
<dbReference type="Pfam" id="PF02729">
    <property type="entry name" value="OTCace_N"/>
    <property type="match status" value="1"/>
</dbReference>
<dbReference type="PANTHER" id="PTHR11405:SF5">
    <property type="entry name" value="CAD PROTEIN"/>
    <property type="match status" value="1"/>
</dbReference>
<dbReference type="GO" id="GO:0004088">
    <property type="term" value="F:carbamoyl-phosphate synthase (glutamine-hydrolyzing) activity"/>
    <property type="evidence" value="ECO:0007669"/>
    <property type="project" value="UniProtKB-EC"/>
</dbReference>
<evidence type="ECO:0000256" key="13">
    <source>
        <dbReference type="ARBA" id="ARBA00022737"/>
    </source>
</evidence>
<comment type="pathway">
    <text evidence="6">Pyrimidine metabolism; UMP biosynthesis via de novo pathway; (S)-dihydroorotate from bicarbonate: step 3/3.</text>
</comment>
<protein>
    <recommendedName>
        <fullName evidence="37">Dihydroorotase</fullName>
    </recommendedName>
</protein>
<dbReference type="PROSITE" id="PS51273">
    <property type="entry name" value="GATASE_TYPE_1"/>
    <property type="match status" value="1"/>
</dbReference>
<dbReference type="FunFam" id="3.40.50.1370:FF:000002">
    <property type="entry name" value="Aspartate carbamoyltransferase 2"/>
    <property type="match status" value="1"/>
</dbReference>
<dbReference type="InterPro" id="IPR035686">
    <property type="entry name" value="CPSase_GATase1"/>
</dbReference>
<keyword evidence="12" id="KW-0479">Metal-binding</keyword>
<name>A0A7R9Q9I5_9ACAR</name>
<dbReference type="SMART" id="SM01096">
    <property type="entry name" value="CPSase_L_D3"/>
    <property type="match status" value="1"/>
</dbReference>
<evidence type="ECO:0000256" key="26">
    <source>
        <dbReference type="ARBA" id="ARBA00043998"/>
    </source>
</evidence>
<dbReference type="SUPFAM" id="SSF52440">
    <property type="entry name" value="PreATP-grasp domain"/>
    <property type="match status" value="2"/>
</dbReference>
<evidence type="ECO:0000313" key="35">
    <source>
        <dbReference type="EMBL" id="CAD7637490.1"/>
    </source>
</evidence>
<dbReference type="InterPro" id="IPR036480">
    <property type="entry name" value="CarbP_synth_ssu_N_sf"/>
</dbReference>
<dbReference type="InterPro" id="IPR058047">
    <property type="entry name" value="CPSase_preATP-grasp"/>
</dbReference>
<dbReference type="Pfam" id="PF02142">
    <property type="entry name" value="MGS"/>
    <property type="match status" value="1"/>
</dbReference>
<dbReference type="Pfam" id="PF25596">
    <property type="entry name" value="CPSase_L_D1"/>
    <property type="match status" value="2"/>
</dbReference>
<comment type="pathway">
    <text evidence="5">Pyrimidine metabolism; UMP biosynthesis via de novo pathway; (S)-dihydroorotate from bicarbonate: step 2/3.</text>
</comment>
<dbReference type="PROSITE" id="PS00866">
    <property type="entry name" value="CPSASE_1"/>
    <property type="match status" value="2"/>
</dbReference>
<dbReference type="Gene3D" id="3.50.30.20">
    <property type="entry name" value="Carbamoyl-phosphate synthase small subunit, N-terminal domain"/>
    <property type="match status" value="1"/>
</dbReference>
<dbReference type="Pfam" id="PF00988">
    <property type="entry name" value="CPSase_sm_chain"/>
    <property type="match status" value="1"/>
</dbReference>
<dbReference type="FunFam" id="1.10.1030.10:FF:000002">
    <property type="entry name" value="Carbamoyl-phosphate synthase large chain"/>
    <property type="match status" value="1"/>
</dbReference>
<dbReference type="InterPro" id="IPR032466">
    <property type="entry name" value="Metal_Hydrolase"/>
</dbReference>
<dbReference type="InterPro" id="IPR005480">
    <property type="entry name" value="CPSase_lsu_oligo"/>
</dbReference>
<dbReference type="GO" id="GO:0004087">
    <property type="term" value="F:carbamoyl-phosphate synthase (ammonia) activity"/>
    <property type="evidence" value="ECO:0007669"/>
    <property type="project" value="UniProtKB-EC"/>
</dbReference>
<dbReference type="InterPro" id="IPR002082">
    <property type="entry name" value="Asp_carbamoyltransf"/>
</dbReference>
<keyword evidence="16" id="KW-0862">Zinc</keyword>
<organism evidence="35">
    <name type="scientific">Oppiella nova</name>
    <dbReference type="NCBI Taxonomy" id="334625"/>
    <lineage>
        <taxon>Eukaryota</taxon>
        <taxon>Metazoa</taxon>
        <taxon>Ecdysozoa</taxon>
        <taxon>Arthropoda</taxon>
        <taxon>Chelicerata</taxon>
        <taxon>Arachnida</taxon>
        <taxon>Acari</taxon>
        <taxon>Acariformes</taxon>
        <taxon>Sarcoptiformes</taxon>
        <taxon>Oribatida</taxon>
        <taxon>Brachypylina</taxon>
        <taxon>Oppioidea</taxon>
        <taxon>Oppiidae</taxon>
        <taxon>Oppiella</taxon>
    </lineage>
</organism>
<proteinExistence type="inferred from homology"/>
<evidence type="ECO:0000256" key="4">
    <source>
        <dbReference type="ARBA" id="ARBA00004812"/>
    </source>
</evidence>
<dbReference type="InterPro" id="IPR006274">
    <property type="entry name" value="CarbamoylP_synth_ssu"/>
</dbReference>
<dbReference type="Gene3D" id="3.40.50.880">
    <property type="match status" value="1"/>
</dbReference>
<evidence type="ECO:0000259" key="33">
    <source>
        <dbReference type="PROSITE" id="PS50975"/>
    </source>
</evidence>
<dbReference type="InterPro" id="IPR006130">
    <property type="entry name" value="Asp/Orn_carbamoylTrfase"/>
</dbReference>
<dbReference type="GO" id="GO:0006207">
    <property type="term" value="P:'de novo' pyrimidine nucleobase biosynthetic process"/>
    <property type="evidence" value="ECO:0007669"/>
    <property type="project" value="InterPro"/>
</dbReference>
<dbReference type="CDD" id="cd01744">
    <property type="entry name" value="GATase1_CPSase"/>
    <property type="match status" value="1"/>
</dbReference>
<evidence type="ECO:0000256" key="28">
    <source>
        <dbReference type="ARBA" id="ARBA00048492"/>
    </source>
</evidence>
<evidence type="ECO:0000256" key="31">
    <source>
        <dbReference type="ARBA" id="ARBA00049534"/>
    </source>
</evidence>
<dbReference type="SUPFAM" id="SSF52317">
    <property type="entry name" value="Class I glutamine amidotransferase-like"/>
    <property type="match status" value="1"/>
</dbReference>
<dbReference type="NCBIfam" id="NF002032">
    <property type="entry name" value="PRK00856.1"/>
    <property type="match status" value="1"/>
</dbReference>
<comment type="catalytic activity">
    <reaction evidence="29">
        <text>hydrogencarbonate + L-glutamine + 2 ATP + H2O = carbamoyl phosphate + L-glutamate + 2 ADP + phosphate + 2 H(+)</text>
        <dbReference type="Rhea" id="RHEA:18633"/>
        <dbReference type="ChEBI" id="CHEBI:15377"/>
        <dbReference type="ChEBI" id="CHEBI:15378"/>
        <dbReference type="ChEBI" id="CHEBI:17544"/>
        <dbReference type="ChEBI" id="CHEBI:29985"/>
        <dbReference type="ChEBI" id="CHEBI:30616"/>
        <dbReference type="ChEBI" id="CHEBI:43474"/>
        <dbReference type="ChEBI" id="CHEBI:58228"/>
        <dbReference type="ChEBI" id="CHEBI:58359"/>
        <dbReference type="ChEBI" id="CHEBI:456216"/>
        <dbReference type="EC" id="6.3.5.5"/>
    </reaction>
</comment>
<dbReference type="InterPro" id="IPR016185">
    <property type="entry name" value="PreATP-grasp_dom_sf"/>
</dbReference>
<evidence type="ECO:0000256" key="32">
    <source>
        <dbReference type="PROSITE-ProRule" id="PRU00409"/>
    </source>
</evidence>
<dbReference type="NCBIfam" id="NF009455">
    <property type="entry name" value="PRK12815.1"/>
    <property type="match status" value="1"/>
</dbReference>
<dbReference type="InterPro" id="IPR011607">
    <property type="entry name" value="MGS-like_dom"/>
</dbReference>
<dbReference type="NCBIfam" id="NF003671">
    <property type="entry name" value="PRK05294.1"/>
    <property type="match status" value="1"/>
</dbReference>
<comment type="catalytic activity">
    <reaction evidence="30">
        <text>carbamoyl phosphate + L-aspartate = N-carbamoyl-L-aspartate + phosphate + H(+)</text>
        <dbReference type="Rhea" id="RHEA:20013"/>
        <dbReference type="ChEBI" id="CHEBI:15378"/>
        <dbReference type="ChEBI" id="CHEBI:29991"/>
        <dbReference type="ChEBI" id="CHEBI:32814"/>
        <dbReference type="ChEBI" id="CHEBI:43474"/>
        <dbReference type="ChEBI" id="CHEBI:58228"/>
        <dbReference type="EC" id="2.1.3.2"/>
    </reaction>
</comment>
<comment type="cofactor">
    <cofactor evidence="1">
        <name>Mn(2+)</name>
        <dbReference type="ChEBI" id="CHEBI:29035"/>
    </cofactor>
</comment>
<dbReference type="Gene3D" id="1.10.1030.10">
    <property type="entry name" value="Carbamoyl-phosphate synthetase, large subunit oligomerisation domain"/>
    <property type="match status" value="1"/>
</dbReference>
<evidence type="ECO:0000256" key="18">
    <source>
        <dbReference type="ARBA" id="ARBA00022842"/>
    </source>
</evidence>
<dbReference type="NCBIfam" id="TIGR01369">
    <property type="entry name" value="CPSaseII_lrg"/>
    <property type="match status" value="1"/>
</dbReference>
<keyword evidence="15" id="KW-0378">Hydrolase</keyword>
<dbReference type="InterPro" id="IPR011059">
    <property type="entry name" value="Metal-dep_hydrolase_composite"/>
</dbReference>
<evidence type="ECO:0000256" key="1">
    <source>
        <dbReference type="ARBA" id="ARBA00001936"/>
    </source>
</evidence>
<dbReference type="FunFam" id="3.40.50.20:FF:000001">
    <property type="entry name" value="Carbamoyl-phosphate synthase large chain"/>
    <property type="match status" value="1"/>
</dbReference>
<dbReference type="InterPro" id="IPR006131">
    <property type="entry name" value="Asp_carbamoyltransf_Asp/Orn-bd"/>
</dbReference>